<dbReference type="GO" id="GO:0030686">
    <property type="term" value="C:90S preribosome"/>
    <property type="evidence" value="ECO:0007669"/>
    <property type="project" value="InterPro"/>
</dbReference>
<feature type="compositionally biased region" description="Basic and acidic residues" evidence="5">
    <location>
        <begin position="1"/>
        <end position="11"/>
    </location>
</feature>
<dbReference type="Proteomes" id="UP000799428">
    <property type="component" value="Unassembled WGS sequence"/>
</dbReference>
<dbReference type="InterPro" id="IPR028160">
    <property type="entry name" value="Slx9-like"/>
</dbReference>
<proteinExistence type="inferred from homology"/>
<dbReference type="OrthoDB" id="5429132at2759"/>
<evidence type="ECO:0000313" key="6">
    <source>
        <dbReference type="EMBL" id="KAF2713641.1"/>
    </source>
</evidence>
<comment type="subcellular location">
    <subcellularLocation>
        <location evidence="1">Nucleus</location>
        <location evidence="1">Nucleolus</location>
    </subcellularLocation>
</comment>
<dbReference type="AlphaFoldDB" id="A0A6G1KMM0"/>
<feature type="region of interest" description="Disordered" evidence="5">
    <location>
        <begin position="1"/>
        <end position="91"/>
    </location>
</feature>
<keyword evidence="4" id="KW-0539">Nucleus</keyword>
<comment type="similarity">
    <text evidence="2">Belongs to the SLX9 family.</text>
</comment>
<dbReference type="GO" id="GO:0005730">
    <property type="term" value="C:nucleolus"/>
    <property type="evidence" value="ECO:0007669"/>
    <property type="project" value="UniProtKB-SubCell"/>
</dbReference>
<dbReference type="EMBL" id="MU005765">
    <property type="protein sequence ID" value="KAF2713641.1"/>
    <property type="molecule type" value="Genomic_DNA"/>
</dbReference>
<reference evidence="6" key="1">
    <citation type="journal article" date="2020" name="Stud. Mycol.">
        <title>101 Dothideomycetes genomes: a test case for predicting lifestyles and emergence of pathogens.</title>
        <authorList>
            <person name="Haridas S."/>
            <person name="Albert R."/>
            <person name="Binder M."/>
            <person name="Bloem J."/>
            <person name="Labutti K."/>
            <person name="Salamov A."/>
            <person name="Andreopoulos B."/>
            <person name="Baker S."/>
            <person name="Barry K."/>
            <person name="Bills G."/>
            <person name="Bluhm B."/>
            <person name="Cannon C."/>
            <person name="Castanera R."/>
            <person name="Culley D."/>
            <person name="Daum C."/>
            <person name="Ezra D."/>
            <person name="Gonzalez J."/>
            <person name="Henrissat B."/>
            <person name="Kuo A."/>
            <person name="Liang C."/>
            <person name="Lipzen A."/>
            <person name="Lutzoni F."/>
            <person name="Magnuson J."/>
            <person name="Mondo S."/>
            <person name="Nolan M."/>
            <person name="Ohm R."/>
            <person name="Pangilinan J."/>
            <person name="Park H.-J."/>
            <person name="Ramirez L."/>
            <person name="Alfaro M."/>
            <person name="Sun H."/>
            <person name="Tritt A."/>
            <person name="Yoshinaga Y."/>
            <person name="Zwiers L.-H."/>
            <person name="Turgeon B."/>
            <person name="Goodwin S."/>
            <person name="Spatafora J."/>
            <person name="Crous P."/>
            <person name="Grigoriev I."/>
        </authorList>
    </citation>
    <scope>NUCLEOTIDE SEQUENCE</scope>
    <source>
        <strain evidence="6">CBS 279.74</strain>
    </source>
</reference>
<keyword evidence="7" id="KW-1185">Reference proteome</keyword>
<sequence length="194" mass="21406">MRGMRGKEGCRRQQSNPVPLTTQHSMAPAIPKKHASARVKTTRAPRPHFSIPASETETFPSSKKDKRTIKHSAFMGKIEKTSKAPKRRRPNKKLVADLESLADALPGLDDLEGEEGVVVGQAKIQRKSLKSKPGAMKKKAMLEKVEKERFNKNLVQMVRGTAGAGATSSVADRWAALKSHVQGTMERKPEFIKS</sequence>
<feature type="compositionally biased region" description="Basic residues" evidence="5">
    <location>
        <begin position="31"/>
        <end position="46"/>
    </location>
</feature>
<name>A0A6G1KMM0_9PLEO</name>
<dbReference type="Pfam" id="PF15341">
    <property type="entry name" value="SLX9"/>
    <property type="match status" value="1"/>
</dbReference>
<feature type="compositionally biased region" description="Polar residues" evidence="5">
    <location>
        <begin position="12"/>
        <end position="25"/>
    </location>
</feature>
<evidence type="ECO:0000313" key="7">
    <source>
        <dbReference type="Proteomes" id="UP000799428"/>
    </source>
</evidence>
<evidence type="ECO:0000256" key="5">
    <source>
        <dbReference type="SAM" id="MobiDB-lite"/>
    </source>
</evidence>
<evidence type="ECO:0000256" key="3">
    <source>
        <dbReference type="ARBA" id="ARBA00021321"/>
    </source>
</evidence>
<organism evidence="6 7">
    <name type="scientific">Pleomassaria siparia CBS 279.74</name>
    <dbReference type="NCBI Taxonomy" id="1314801"/>
    <lineage>
        <taxon>Eukaryota</taxon>
        <taxon>Fungi</taxon>
        <taxon>Dikarya</taxon>
        <taxon>Ascomycota</taxon>
        <taxon>Pezizomycotina</taxon>
        <taxon>Dothideomycetes</taxon>
        <taxon>Pleosporomycetidae</taxon>
        <taxon>Pleosporales</taxon>
        <taxon>Pleomassariaceae</taxon>
        <taxon>Pleomassaria</taxon>
    </lineage>
</organism>
<gene>
    <name evidence="6" type="ORF">K504DRAFT_143272</name>
</gene>
<dbReference type="GO" id="GO:0030688">
    <property type="term" value="C:preribosome, small subunit precursor"/>
    <property type="evidence" value="ECO:0007669"/>
    <property type="project" value="InterPro"/>
</dbReference>
<evidence type="ECO:0000256" key="2">
    <source>
        <dbReference type="ARBA" id="ARBA00011022"/>
    </source>
</evidence>
<evidence type="ECO:0000256" key="1">
    <source>
        <dbReference type="ARBA" id="ARBA00004604"/>
    </source>
</evidence>
<evidence type="ECO:0000256" key="4">
    <source>
        <dbReference type="ARBA" id="ARBA00023242"/>
    </source>
</evidence>
<protein>
    <recommendedName>
        <fullName evidence="3">Ribosome biogenesis protein SLX9</fullName>
    </recommendedName>
</protein>
<dbReference type="GO" id="GO:0000462">
    <property type="term" value="P:maturation of SSU-rRNA from tricistronic rRNA transcript (SSU-rRNA, 5.8S rRNA, LSU-rRNA)"/>
    <property type="evidence" value="ECO:0007669"/>
    <property type="project" value="InterPro"/>
</dbReference>
<accession>A0A6G1KMM0</accession>